<feature type="domain" description="Glycosyl hydrolase family 32 C-terminal" evidence="5">
    <location>
        <begin position="244"/>
        <end position="383"/>
    </location>
</feature>
<accession>X1U3M9</accession>
<dbReference type="InterPro" id="IPR013189">
    <property type="entry name" value="Glyco_hydro_32_C"/>
</dbReference>
<dbReference type="SUPFAM" id="SSF75005">
    <property type="entry name" value="Arabinanase/levansucrase/invertase"/>
    <property type="match status" value="1"/>
</dbReference>
<comment type="caution">
    <text evidence="6">The sequence shown here is derived from an EMBL/GenBank/DDBJ whole genome shotgun (WGS) entry which is preliminary data.</text>
</comment>
<sequence>MAPAIYPDQMGTEFSGSGIVDWNNTGGFQQGDEKTLVLIYTAAGGTSFWSKDQPFTQCIAYSTDKGRTWTKYSGNPVLPHIIAENRDPKVVWYEPSRKWIMALFLDGNKFGLFTSDDLKSWTQIQEITIKNGAECPDFFEIPLDGDQEKMKWVLTAANGRFLMGSFDGEQFTPETESYPSEWGENYYAVQSYSDIQDGRRIQVGWMNGSEFKGMPFNQQFAFPRELTLKTTREGIRLCGVPAREIETIHGKKQSWNNLTVKPEDNLLSALQGELYHIVSEFTINKNAAMEFGFNLRGFEVLYNTQNGMITAHRPTDNAVSEVKLLPEEGKIRIEILLDRASVEIYANNGEVPMGFFYLPEDENKQLSLVCKGGNILLNSMDVYELKSI</sequence>
<evidence type="ECO:0000256" key="2">
    <source>
        <dbReference type="ARBA" id="ARBA00022801"/>
    </source>
</evidence>
<keyword evidence="3" id="KW-0326">Glycosidase</keyword>
<evidence type="ECO:0000256" key="3">
    <source>
        <dbReference type="ARBA" id="ARBA00023295"/>
    </source>
</evidence>
<dbReference type="Pfam" id="PF08244">
    <property type="entry name" value="Glyco_hydro_32C"/>
    <property type="match status" value="1"/>
</dbReference>
<evidence type="ECO:0000259" key="5">
    <source>
        <dbReference type="Pfam" id="PF08244"/>
    </source>
</evidence>
<dbReference type="SUPFAM" id="SSF49899">
    <property type="entry name" value="Concanavalin A-like lectins/glucanases"/>
    <property type="match status" value="1"/>
</dbReference>
<dbReference type="Pfam" id="PF00251">
    <property type="entry name" value="Glyco_hydro_32N"/>
    <property type="match status" value="1"/>
</dbReference>
<dbReference type="GO" id="GO:0005987">
    <property type="term" value="P:sucrose catabolic process"/>
    <property type="evidence" value="ECO:0007669"/>
    <property type="project" value="TreeGrafter"/>
</dbReference>
<dbReference type="CDD" id="cd18622">
    <property type="entry name" value="GH32_Inu-like"/>
    <property type="match status" value="1"/>
</dbReference>
<dbReference type="InterPro" id="IPR013148">
    <property type="entry name" value="Glyco_hydro_32_N"/>
</dbReference>
<feature type="non-terminal residue" evidence="6">
    <location>
        <position position="388"/>
    </location>
</feature>
<keyword evidence="2" id="KW-0378">Hydrolase</keyword>
<dbReference type="GO" id="GO:0004575">
    <property type="term" value="F:sucrose alpha-glucosidase activity"/>
    <property type="evidence" value="ECO:0007669"/>
    <property type="project" value="TreeGrafter"/>
</dbReference>
<dbReference type="AlphaFoldDB" id="X1U3M9"/>
<dbReference type="InterPro" id="IPR001362">
    <property type="entry name" value="Glyco_hydro_32"/>
</dbReference>
<gene>
    <name evidence="6" type="ORF">S12H4_15332</name>
</gene>
<evidence type="ECO:0000313" key="6">
    <source>
        <dbReference type="EMBL" id="GAI86909.1"/>
    </source>
</evidence>
<dbReference type="SMART" id="SM00640">
    <property type="entry name" value="Glyco_32"/>
    <property type="match status" value="1"/>
</dbReference>
<feature type="domain" description="Glycosyl hydrolase family 32 N-terminal" evidence="4">
    <location>
        <begin position="3"/>
        <end position="232"/>
    </location>
</feature>
<reference evidence="6" key="1">
    <citation type="journal article" date="2014" name="Front. Microbiol.">
        <title>High frequency of phylogenetically diverse reductive dehalogenase-homologous genes in deep subseafloor sedimentary metagenomes.</title>
        <authorList>
            <person name="Kawai M."/>
            <person name="Futagami T."/>
            <person name="Toyoda A."/>
            <person name="Takaki Y."/>
            <person name="Nishi S."/>
            <person name="Hori S."/>
            <person name="Arai W."/>
            <person name="Tsubouchi T."/>
            <person name="Morono Y."/>
            <person name="Uchiyama I."/>
            <person name="Ito T."/>
            <person name="Fujiyama A."/>
            <person name="Inagaki F."/>
            <person name="Takami H."/>
        </authorList>
    </citation>
    <scope>NUCLEOTIDE SEQUENCE</scope>
    <source>
        <strain evidence="6">Expedition CK06-06</strain>
    </source>
</reference>
<evidence type="ECO:0000259" key="4">
    <source>
        <dbReference type="Pfam" id="PF00251"/>
    </source>
</evidence>
<proteinExistence type="inferred from homology"/>
<dbReference type="Gene3D" id="2.60.120.560">
    <property type="entry name" value="Exo-inulinase, domain 1"/>
    <property type="match status" value="1"/>
</dbReference>
<dbReference type="EMBL" id="BARW01007351">
    <property type="protein sequence ID" value="GAI86909.1"/>
    <property type="molecule type" value="Genomic_DNA"/>
</dbReference>
<dbReference type="PANTHER" id="PTHR42800">
    <property type="entry name" value="EXOINULINASE INUD (AFU_ORTHOLOGUE AFUA_5G00480)"/>
    <property type="match status" value="1"/>
</dbReference>
<comment type="similarity">
    <text evidence="1">Belongs to the glycosyl hydrolase 32 family.</text>
</comment>
<evidence type="ECO:0008006" key="7">
    <source>
        <dbReference type="Google" id="ProtNLM"/>
    </source>
</evidence>
<protein>
    <recommendedName>
        <fullName evidence="7">Glycosyl hydrolase family 32 N-terminal domain-containing protein</fullName>
    </recommendedName>
</protein>
<dbReference type="Gene3D" id="2.115.10.20">
    <property type="entry name" value="Glycosyl hydrolase domain, family 43"/>
    <property type="match status" value="1"/>
</dbReference>
<dbReference type="PANTHER" id="PTHR42800:SF1">
    <property type="entry name" value="EXOINULINASE INUD (AFU_ORTHOLOGUE AFUA_5G00480)"/>
    <property type="match status" value="1"/>
</dbReference>
<evidence type="ECO:0000256" key="1">
    <source>
        <dbReference type="ARBA" id="ARBA00009902"/>
    </source>
</evidence>
<organism evidence="6">
    <name type="scientific">marine sediment metagenome</name>
    <dbReference type="NCBI Taxonomy" id="412755"/>
    <lineage>
        <taxon>unclassified sequences</taxon>
        <taxon>metagenomes</taxon>
        <taxon>ecological metagenomes</taxon>
    </lineage>
</organism>
<dbReference type="InterPro" id="IPR013320">
    <property type="entry name" value="ConA-like_dom_sf"/>
</dbReference>
<dbReference type="GO" id="GO:0005737">
    <property type="term" value="C:cytoplasm"/>
    <property type="evidence" value="ECO:0007669"/>
    <property type="project" value="TreeGrafter"/>
</dbReference>
<dbReference type="InterPro" id="IPR023296">
    <property type="entry name" value="Glyco_hydro_beta-prop_sf"/>
</dbReference>
<name>X1U3M9_9ZZZZ</name>